<sequence length="218" mass="24279">MAQYATFTKFYSPEDAQALISFLQQHGIPCKLEHEVNQLDKVFLSEGVDPMFALQIPTDRFPDLNGLLAEQAKFDMLQPGFEHVLQSSSTEELREIINDPSSWNAYDIQVAASLLAERTHVPTAVPAAASTFQPLKLELIWIILGYLACLLGASYFFQLAIGGFLAGLVVNQAKKTLKNGTTVKMYDKTSRMHGRIMMVLATICLAISFTLFYLASHR</sequence>
<proteinExistence type="predicted"/>
<keyword evidence="1" id="KW-0472">Membrane</keyword>
<name>A0A1V9FSC3_9BACT</name>
<organism evidence="2 3">
    <name type="scientific">Niastella vici</name>
    <dbReference type="NCBI Taxonomy" id="1703345"/>
    <lineage>
        <taxon>Bacteria</taxon>
        <taxon>Pseudomonadati</taxon>
        <taxon>Bacteroidota</taxon>
        <taxon>Chitinophagia</taxon>
        <taxon>Chitinophagales</taxon>
        <taxon>Chitinophagaceae</taxon>
        <taxon>Niastella</taxon>
    </lineage>
</organism>
<gene>
    <name evidence="2" type="ORF">A3860_05765</name>
</gene>
<dbReference type="Proteomes" id="UP000192796">
    <property type="component" value="Unassembled WGS sequence"/>
</dbReference>
<evidence type="ECO:0000313" key="2">
    <source>
        <dbReference type="EMBL" id="OQP61218.1"/>
    </source>
</evidence>
<reference evidence="2 3" key="1">
    <citation type="submission" date="2016-03" db="EMBL/GenBank/DDBJ databases">
        <title>Niastella vici sp. nov., isolated from farmland soil.</title>
        <authorList>
            <person name="Chen L."/>
            <person name="Wang D."/>
            <person name="Yang S."/>
            <person name="Wang G."/>
        </authorList>
    </citation>
    <scope>NUCLEOTIDE SEQUENCE [LARGE SCALE GENOMIC DNA]</scope>
    <source>
        <strain evidence="2 3">DJ57</strain>
    </source>
</reference>
<protein>
    <recommendedName>
        <fullName evidence="4">DUF2007 domain-containing protein</fullName>
    </recommendedName>
</protein>
<keyword evidence="1" id="KW-0812">Transmembrane</keyword>
<evidence type="ECO:0000313" key="3">
    <source>
        <dbReference type="Proteomes" id="UP000192796"/>
    </source>
</evidence>
<accession>A0A1V9FSC3</accession>
<comment type="caution">
    <text evidence="2">The sequence shown here is derived from an EMBL/GenBank/DDBJ whole genome shotgun (WGS) entry which is preliminary data.</text>
</comment>
<feature type="transmembrane region" description="Helical" evidence="1">
    <location>
        <begin position="139"/>
        <end position="171"/>
    </location>
</feature>
<dbReference type="EMBL" id="LVYD01000058">
    <property type="protein sequence ID" value="OQP61218.1"/>
    <property type="molecule type" value="Genomic_DNA"/>
</dbReference>
<dbReference type="AlphaFoldDB" id="A0A1V9FSC3"/>
<feature type="transmembrane region" description="Helical" evidence="1">
    <location>
        <begin position="192"/>
        <end position="215"/>
    </location>
</feature>
<dbReference type="RefSeq" id="WP_081151688.1">
    <property type="nucleotide sequence ID" value="NZ_LVYD01000058.1"/>
</dbReference>
<evidence type="ECO:0000256" key="1">
    <source>
        <dbReference type="SAM" id="Phobius"/>
    </source>
</evidence>
<keyword evidence="3" id="KW-1185">Reference proteome</keyword>
<evidence type="ECO:0008006" key="4">
    <source>
        <dbReference type="Google" id="ProtNLM"/>
    </source>
</evidence>
<dbReference type="STRING" id="1703345.A3860_05765"/>
<dbReference type="OrthoDB" id="9814194at2"/>
<keyword evidence="1" id="KW-1133">Transmembrane helix</keyword>